<evidence type="ECO:0000313" key="2">
    <source>
        <dbReference type="Proteomes" id="UP000053259"/>
    </source>
</evidence>
<accession>A0A0D2A9H0</accession>
<name>A0A0D2A9H0_9PEZI</name>
<proteinExistence type="predicted"/>
<dbReference type="EMBL" id="KN847545">
    <property type="protein sequence ID" value="KIW03245.1"/>
    <property type="molecule type" value="Genomic_DNA"/>
</dbReference>
<dbReference type="InParanoid" id="A0A0D2A9H0"/>
<reference evidence="1 2" key="1">
    <citation type="submission" date="2015-01" db="EMBL/GenBank/DDBJ databases">
        <title>The Genome Sequence of Ochroconis gallopava CBS43764.</title>
        <authorList>
            <consortium name="The Broad Institute Genomics Platform"/>
            <person name="Cuomo C."/>
            <person name="de Hoog S."/>
            <person name="Gorbushina A."/>
            <person name="Stielow B."/>
            <person name="Teixiera M."/>
            <person name="Abouelleil A."/>
            <person name="Chapman S.B."/>
            <person name="Priest M."/>
            <person name="Young S.K."/>
            <person name="Wortman J."/>
            <person name="Nusbaum C."/>
            <person name="Birren B."/>
        </authorList>
    </citation>
    <scope>NUCLEOTIDE SEQUENCE [LARGE SCALE GENOMIC DNA]</scope>
    <source>
        <strain evidence="1 2">CBS 43764</strain>
    </source>
</reference>
<dbReference type="HOGENOM" id="CLU_1157161_0_0_1"/>
<dbReference type="RefSeq" id="XP_016213114.1">
    <property type="nucleotide sequence ID" value="XM_016358975.1"/>
</dbReference>
<gene>
    <name evidence="1" type="ORF">PV09_05466</name>
</gene>
<evidence type="ECO:0000313" key="1">
    <source>
        <dbReference type="EMBL" id="KIW03245.1"/>
    </source>
</evidence>
<organism evidence="1 2">
    <name type="scientific">Verruconis gallopava</name>
    <dbReference type="NCBI Taxonomy" id="253628"/>
    <lineage>
        <taxon>Eukaryota</taxon>
        <taxon>Fungi</taxon>
        <taxon>Dikarya</taxon>
        <taxon>Ascomycota</taxon>
        <taxon>Pezizomycotina</taxon>
        <taxon>Dothideomycetes</taxon>
        <taxon>Pleosporomycetidae</taxon>
        <taxon>Venturiales</taxon>
        <taxon>Sympoventuriaceae</taxon>
        <taxon>Verruconis</taxon>
    </lineage>
</organism>
<sequence>MASVAEIIFYPAKSGSDPRPSIAEAEAALATRPGFKNAYLGQVTEDRRIHCFVLEWREKADVVAWASDPRAYKIKDSFESVVDLQAGLEPFIVLTTFKHDISAAMAANVTEFGFFSLPDKNATEHVVMQKIIGDVDMSQHPVITVGKAKGAATGHIWMVKPEMAEVDNTTVFTGVFGYDSVDDHWKWRATREHAEVVKGMDVFVKELGLRPVDVLGKRRAMFEGSGIIHVEFKKMFSGPA</sequence>
<protein>
    <recommendedName>
        <fullName evidence="3">ABM domain-containing protein</fullName>
    </recommendedName>
</protein>
<evidence type="ECO:0008006" key="3">
    <source>
        <dbReference type="Google" id="ProtNLM"/>
    </source>
</evidence>
<dbReference type="AlphaFoldDB" id="A0A0D2A9H0"/>
<dbReference type="GeneID" id="27313439"/>
<dbReference type="OrthoDB" id="3830579at2759"/>
<dbReference type="Proteomes" id="UP000053259">
    <property type="component" value="Unassembled WGS sequence"/>
</dbReference>
<keyword evidence="2" id="KW-1185">Reference proteome</keyword>
<dbReference type="VEuPathDB" id="FungiDB:PV09_05466"/>